<keyword evidence="2" id="KW-1185">Reference proteome</keyword>
<dbReference type="Pfam" id="PF21857">
    <property type="entry name" value="DUF6913"/>
    <property type="match status" value="1"/>
</dbReference>
<dbReference type="InterPro" id="IPR054207">
    <property type="entry name" value="DUF6913"/>
</dbReference>
<dbReference type="OrthoDB" id="1494085at2"/>
<organism evidence="1 2">
    <name type="scientific">Flavilitoribacter nigricans (strain ATCC 23147 / DSM 23189 / NBRC 102662 / NCIMB 1420 / SS-2)</name>
    <name type="common">Lewinella nigricans</name>
    <dbReference type="NCBI Taxonomy" id="1122177"/>
    <lineage>
        <taxon>Bacteria</taxon>
        <taxon>Pseudomonadati</taxon>
        <taxon>Bacteroidota</taxon>
        <taxon>Saprospiria</taxon>
        <taxon>Saprospirales</taxon>
        <taxon>Lewinellaceae</taxon>
        <taxon>Flavilitoribacter</taxon>
    </lineage>
</organism>
<protein>
    <submittedName>
        <fullName evidence="1">Uncharacterized protein</fullName>
    </submittedName>
</protein>
<gene>
    <name evidence="1" type="ORF">CRP01_22665</name>
</gene>
<proteinExistence type="predicted"/>
<dbReference type="AlphaFoldDB" id="A0A2D0N7C5"/>
<dbReference type="RefSeq" id="WP_143473499.1">
    <property type="nucleotide sequence ID" value="NZ_PDUD01000026.1"/>
</dbReference>
<sequence>MRNLNDLRLYFHRRKLNKQLKSRPQAAIRQPVNLETAATVGILFDATELKERNTVLKFAENLEKRSKKVKLLGYFDNKMEGDNFTFPFYTQNELDWTRIPQGEEVKKFLDQKFDLLFVLRPQVDIHMEYIAALAYAHLKVGPCTEHTYCFDLMIDTDPKQPLSHFISQVEQLLKQTNVKEQKVTSV</sequence>
<name>A0A2D0N7C5_FLAN2</name>
<reference evidence="1 2" key="1">
    <citation type="submission" date="2017-10" db="EMBL/GenBank/DDBJ databases">
        <title>The draft genome sequence of Lewinella nigricans NBRC 102662.</title>
        <authorList>
            <person name="Wang K."/>
        </authorList>
    </citation>
    <scope>NUCLEOTIDE SEQUENCE [LARGE SCALE GENOMIC DNA]</scope>
    <source>
        <strain evidence="1 2">NBRC 102662</strain>
    </source>
</reference>
<evidence type="ECO:0000313" key="2">
    <source>
        <dbReference type="Proteomes" id="UP000223913"/>
    </source>
</evidence>
<dbReference type="Proteomes" id="UP000223913">
    <property type="component" value="Unassembled WGS sequence"/>
</dbReference>
<accession>A0A2D0N7C5</accession>
<evidence type="ECO:0000313" key="1">
    <source>
        <dbReference type="EMBL" id="PHN04367.1"/>
    </source>
</evidence>
<dbReference type="EMBL" id="PDUD01000026">
    <property type="protein sequence ID" value="PHN04367.1"/>
    <property type="molecule type" value="Genomic_DNA"/>
</dbReference>
<comment type="caution">
    <text evidence="1">The sequence shown here is derived from an EMBL/GenBank/DDBJ whole genome shotgun (WGS) entry which is preliminary data.</text>
</comment>